<keyword evidence="2" id="KW-0472">Membrane</keyword>
<feature type="transmembrane region" description="Helical" evidence="2">
    <location>
        <begin position="69"/>
        <end position="89"/>
    </location>
</feature>
<evidence type="ECO:0000256" key="1">
    <source>
        <dbReference type="ARBA" id="ARBA00007362"/>
    </source>
</evidence>
<dbReference type="Gene3D" id="1.10.3730.20">
    <property type="match status" value="2"/>
</dbReference>
<dbReference type="Pfam" id="PF00892">
    <property type="entry name" value="EamA"/>
    <property type="match status" value="1"/>
</dbReference>
<organism evidence="4 5">
    <name type="scientific">Streptomyces naganishii JCM 4654</name>
    <dbReference type="NCBI Taxonomy" id="1306179"/>
    <lineage>
        <taxon>Bacteria</taxon>
        <taxon>Bacillati</taxon>
        <taxon>Actinomycetota</taxon>
        <taxon>Actinomycetes</taxon>
        <taxon>Kitasatosporales</taxon>
        <taxon>Streptomycetaceae</taxon>
        <taxon>Streptomyces</taxon>
    </lineage>
</organism>
<accession>A0A918Y9A2</accession>
<sequence length="292" mass="30032">MDVFMRAGTAVPVVVPVVVLAAAVLHAVWNALAHAMPDKLAGFTLINLAFVGVSAIWVCFTPLPGSAAWPFVAASAVLQAAYQTLLLQAYRLGDFGQMYPVARGVAPMLVAVLSVSVLGQEPSAPELTGVLIISAGLVALALADGLPDRTQLPALAAALGTGVMIASYTVVDGTGVRRSDSVFGYIAWSFLLQGVLFCAGALALGGRGLSSRLRRAPIRGLTGGVLSLTAYALVVWAQDHGDLASIAALRETSIVIAALLGTVLFRERLGGRRLAASVTVVAGIAVLQLAHT</sequence>
<dbReference type="EMBL" id="BMVF01000023">
    <property type="protein sequence ID" value="GHD95632.1"/>
    <property type="molecule type" value="Genomic_DNA"/>
</dbReference>
<feature type="transmembrane region" description="Helical" evidence="2">
    <location>
        <begin position="243"/>
        <end position="265"/>
    </location>
</feature>
<reference evidence="4" key="2">
    <citation type="submission" date="2020-09" db="EMBL/GenBank/DDBJ databases">
        <authorList>
            <person name="Sun Q."/>
            <person name="Ohkuma M."/>
        </authorList>
    </citation>
    <scope>NUCLEOTIDE SEQUENCE</scope>
    <source>
        <strain evidence="4">JCM 4654</strain>
    </source>
</reference>
<dbReference type="AlphaFoldDB" id="A0A918Y9A2"/>
<feature type="transmembrane region" description="Helical" evidence="2">
    <location>
        <begin position="124"/>
        <end position="143"/>
    </location>
</feature>
<dbReference type="GO" id="GO:0016020">
    <property type="term" value="C:membrane"/>
    <property type="evidence" value="ECO:0007669"/>
    <property type="project" value="InterPro"/>
</dbReference>
<proteinExistence type="inferred from homology"/>
<name>A0A918Y9A2_9ACTN</name>
<dbReference type="Proteomes" id="UP000608955">
    <property type="component" value="Unassembled WGS sequence"/>
</dbReference>
<feature type="transmembrane region" description="Helical" evidence="2">
    <location>
        <begin position="152"/>
        <end position="171"/>
    </location>
</feature>
<evidence type="ECO:0000313" key="4">
    <source>
        <dbReference type="EMBL" id="GHD95632.1"/>
    </source>
</evidence>
<feature type="transmembrane region" description="Helical" evidence="2">
    <location>
        <begin position="101"/>
        <end position="118"/>
    </location>
</feature>
<comment type="similarity">
    <text evidence="1">Belongs to the EamA transporter family.</text>
</comment>
<feature type="transmembrane region" description="Helical" evidence="2">
    <location>
        <begin position="216"/>
        <end position="237"/>
    </location>
</feature>
<reference evidence="4" key="1">
    <citation type="journal article" date="2014" name="Int. J. Syst. Evol. Microbiol.">
        <title>Complete genome sequence of Corynebacterium casei LMG S-19264T (=DSM 44701T), isolated from a smear-ripened cheese.</title>
        <authorList>
            <consortium name="US DOE Joint Genome Institute (JGI-PGF)"/>
            <person name="Walter F."/>
            <person name="Albersmeier A."/>
            <person name="Kalinowski J."/>
            <person name="Ruckert C."/>
        </authorList>
    </citation>
    <scope>NUCLEOTIDE SEQUENCE</scope>
    <source>
        <strain evidence="4">JCM 4654</strain>
    </source>
</reference>
<dbReference type="InterPro" id="IPR000620">
    <property type="entry name" value="EamA_dom"/>
</dbReference>
<feature type="transmembrane region" description="Helical" evidence="2">
    <location>
        <begin position="274"/>
        <end position="291"/>
    </location>
</feature>
<comment type="caution">
    <text evidence="4">The sequence shown here is derived from an EMBL/GenBank/DDBJ whole genome shotgun (WGS) entry which is preliminary data.</text>
</comment>
<feature type="transmembrane region" description="Helical" evidence="2">
    <location>
        <begin position="13"/>
        <end position="33"/>
    </location>
</feature>
<feature type="domain" description="EamA" evidence="3">
    <location>
        <begin position="154"/>
        <end position="287"/>
    </location>
</feature>
<keyword evidence="2" id="KW-0812">Transmembrane</keyword>
<protein>
    <submittedName>
        <fullName evidence="4">Membrane protein</fullName>
    </submittedName>
</protein>
<feature type="transmembrane region" description="Helical" evidence="2">
    <location>
        <begin position="40"/>
        <end position="63"/>
    </location>
</feature>
<dbReference type="InterPro" id="IPR037185">
    <property type="entry name" value="EmrE-like"/>
</dbReference>
<keyword evidence="5" id="KW-1185">Reference proteome</keyword>
<evidence type="ECO:0000259" key="3">
    <source>
        <dbReference type="Pfam" id="PF00892"/>
    </source>
</evidence>
<dbReference type="SUPFAM" id="SSF103481">
    <property type="entry name" value="Multidrug resistance efflux transporter EmrE"/>
    <property type="match status" value="2"/>
</dbReference>
<gene>
    <name evidence="4" type="ORF">GCM10010508_61120</name>
</gene>
<evidence type="ECO:0000313" key="5">
    <source>
        <dbReference type="Proteomes" id="UP000608955"/>
    </source>
</evidence>
<keyword evidence="2" id="KW-1133">Transmembrane helix</keyword>
<feature type="transmembrane region" description="Helical" evidence="2">
    <location>
        <begin position="183"/>
        <end position="204"/>
    </location>
</feature>
<evidence type="ECO:0000256" key="2">
    <source>
        <dbReference type="SAM" id="Phobius"/>
    </source>
</evidence>